<reference evidence="2" key="1">
    <citation type="submission" date="2016-11" db="UniProtKB">
        <authorList>
            <consortium name="WormBaseParasite"/>
        </authorList>
    </citation>
    <scope>IDENTIFICATION</scope>
    <source>
        <strain evidence="2">KR3021</strain>
    </source>
</reference>
<evidence type="ECO:0000313" key="1">
    <source>
        <dbReference type="Proteomes" id="UP000095286"/>
    </source>
</evidence>
<organism evidence="1 2">
    <name type="scientific">Rhabditophanes sp. KR3021</name>
    <dbReference type="NCBI Taxonomy" id="114890"/>
    <lineage>
        <taxon>Eukaryota</taxon>
        <taxon>Metazoa</taxon>
        <taxon>Ecdysozoa</taxon>
        <taxon>Nematoda</taxon>
        <taxon>Chromadorea</taxon>
        <taxon>Rhabditida</taxon>
        <taxon>Tylenchina</taxon>
        <taxon>Panagrolaimomorpha</taxon>
        <taxon>Strongyloidoidea</taxon>
        <taxon>Alloionematidae</taxon>
        <taxon>Rhabditophanes</taxon>
    </lineage>
</organism>
<accession>A0AC35UB78</accession>
<name>A0AC35UB78_9BILA</name>
<dbReference type="Proteomes" id="UP000095286">
    <property type="component" value="Unplaced"/>
</dbReference>
<dbReference type="WBParaSite" id="RSKR_0000923200.1">
    <property type="protein sequence ID" value="RSKR_0000923200.1"/>
    <property type="gene ID" value="RSKR_0000923200"/>
</dbReference>
<proteinExistence type="predicted"/>
<evidence type="ECO:0000313" key="2">
    <source>
        <dbReference type="WBParaSite" id="RSKR_0000923200.1"/>
    </source>
</evidence>
<protein>
    <submittedName>
        <fullName evidence="2">AAA domain-containing protein</fullName>
    </submittedName>
</protein>
<sequence>MGSNFAKPPPVKAGVVKPQLASNKVACKLVMADRSDHILRKVPQVMPKSWCYLRLKRTQRIYDYLLVEKQFVQMSNKAEHPDEGALDDKKTIAKLRGHLLGVGTVWELFDDEQHAIVSMSHSRRQYYIPILSIVDRSLLRLNATVLVKVGGSSANVPIAVVGVLPNSFDSSGNAYKVQTAPTESFGEVGGLDAQIMELKESVEYPLTHPELYVQMGISSPKGVILYGEPGTGKTLLAKAIANSTKATFLRVCGSDLVRKTAGEGPKQIRKLFEVAKQNAPCILFLDEIDAIGRKRCESSSKGEREIQRTMLALLNELDGFDDRGEVKIIMATNRIDALDSALIRPGRIDRKIELPKPDQKSKIKIFKVHSASMHLANDIKFDQLISKEREMSGAEIKAICMEAGMLALRQLRKSVKMEDMEQALTTVFSETKNEKSGMFS</sequence>